<dbReference type="RefSeq" id="WP_290274512.1">
    <property type="nucleotide sequence ID" value="NZ_JAUFQP010000016.1"/>
</dbReference>
<dbReference type="Pfam" id="PF11294">
    <property type="entry name" value="DUF3095"/>
    <property type="match status" value="1"/>
</dbReference>
<name>A0ABV5GXQ3_9FLAO</name>
<dbReference type="Proteomes" id="UP001589590">
    <property type="component" value="Unassembled WGS sequence"/>
</dbReference>
<dbReference type="InterPro" id="IPR021445">
    <property type="entry name" value="DUF3095"/>
</dbReference>
<comment type="caution">
    <text evidence="1">The sequence shown here is derived from an EMBL/GenBank/DDBJ whole genome shotgun (WGS) entry which is preliminary data.</text>
</comment>
<dbReference type="EMBL" id="JBHMFA010000005">
    <property type="protein sequence ID" value="MFB9104433.1"/>
    <property type="molecule type" value="Genomic_DNA"/>
</dbReference>
<organism evidence="1 2">
    <name type="scientific">Algibacter miyuki</name>
    <dbReference type="NCBI Taxonomy" id="1306933"/>
    <lineage>
        <taxon>Bacteria</taxon>
        <taxon>Pseudomonadati</taxon>
        <taxon>Bacteroidota</taxon>
        <taxon>Flavobacteriia</taxon>
        <taxon>Flavobacteriales</taxon>
        <taxon>Flavobacteriaceae</taxon>
        <taxon>Algibacter</taxon>
    </lineage>
</organism>
<protein>
    <submittedName>
        <fullName evidence="1">DUF3095 domain-containing protein</fullName>
    </submittedName>
</protein>
<reference evidence="1 2" key="1">
    <citation type="submission" date="2024-09" db="EMBL/GenBank/DDBJ databases">
        <authorList>
            <person name="Sun Q."/>
            <person name="Mori K."/>
        </authorList>
    </citation>
    <scope>NUCLEOTIDE SEQUENCE [LARGE SCALE GENOMIC DNA]</scope>
    <source>
        <strain evidence="1 2">CECT 8300</strain>
    </source>
</reference>
<gene>
    <name evidence="1" type="ORF">ACFFU1_05970</name>
</gene>
<accession>A0ABV5GXQ3</accession>
<keyword evidence="2" id="KW-1185">Reference proteome</keyword>
<sequence length="392" mass="44530">MIKKSYLNFYKDIPKTNLSIKDLLKDESLFYKVPDSWSVVVTDIENSTEAVARGLHNDVNLSATGSIITVLNTLKSTKTKVKIPYFFGGDGATFIIPKAAVKPVLLALNNYSQHIKKTTELNLRVGQLEVEKVYANNITLRITKLRHNKYLTTPVVLGNGMKYAERIIKDGFKASDIFSEKPTKLNLEGMECRWNEVYPNKNDKKVICLLVDCDNENEQAEVYGEIMEQVDAIFGDLEKRNPISSQKLKLDSSLKKIRKEMYAKIGKYKRSYLINNWLITLFGILYFKFSKAGRITKTRIAQLSDTIMLDGFLNTVISGTDEQVDALKALLDRLEAENKIIYGIHITHASIMSCYIEDRTEKHIHFVDGTEGGYTSAAIMFKEKLKKLQLKG</sequence>
<evidence type="ECO:0000313" key="2">
    <source>
        <dbReference type="Proteomes" id="UP001589590"/>
    </source>
</evidence>
<evidence type="ECO:0000313" key="1">
    <source>
        <dbReference type="EMBL" id="MFB9104433.1"/>
    </source>
</evidence>
<proteinExistence type="predicted"/>